<accession>A0A5J4TCN5</accession>
<dbReference type="AlphaFoldDB" id="A0A5J4TCN5"/>
<comment type="caution">
    <text evidence="1">The sequence shown here is derived from an EMBL/GenBank/DDBJ whole genome shotgun (WGS) entry which is preliminary data.</text>
</comment>
<reference evidence="1 2" key="1">
    <citation type="submission" date="2019-03" db="EMBL/GenBank/DDBJ databases">
        <title>Single cell metagenomics reveals metabolic interactions within the superorganism composed of flagellate Streblomastix strix and complex community of Bacteroidetes bacteria on its surface.</title>
        <authorList>
            <person name="Treitli S.C."/>
            <person name="Kolisko M."/>
            <person name="Husnik F."/>
            <person name="Keeling P."/>
            <person name="Hampl V."/>
        </authorList>
    </citation>
    <scope>NUCLEOTIDE SEQUENCE [LARGE SCALE GENOMIC DNA]</scope>
    <source>
        <strain evidence="1">ST1C</strain>
    </source>
</reference>
<dbReference type="Proteomes" id="UP000324800">
    <property type="component" value="Unassembled WGS sequence"/>
</dbReference>
<sequence>MRDLYQTSNYANLLPQNSLQLAAQPQPTIVNAFRQNLEIDPLDPDQVIATPEKVPLNVMTAVRALQVELLGQETSPIDFLRGGAVKRASGGSQTTRKSSFGLGYVQKSAETQQPTSATVAHFQSCSHRSGNENVTTLQITNGKTNIDCETKLDCNYEIQFLHVSKTI</sequence>
<name>A0A5J4TCN5_9EUKA</name>
<proteinExistence type="predicted"/>
<dbReference type="EMBL" id="SNRW01034448">
    <property type="protein sequence ID" value="KAA6355543.1"/>
    <property type="molecule type" value="Genomic_DNA"/>
</dbReference>
<evidence type="ECO:0000313" key="2">
    <source>
        <dbReference type="Proteomes" id="UP000324800"/>
    </source>
</evidence>
<organism evidence="1 2">
    <name type="scientific">Streblomastix strix</name>
    <dbReference type="NCBI Taxonomy" id="222440"/>
    <lineage>
        <taxon>Eukaryota</taxon>
        <taxon>Metamonada</taxon>
        <taxon>Preaxostyla</taxon>
        <taxon>Oxymonadida</taxon>
        <taxon>Streblomastigidae</taxon>
        <taxon>Streblomastix</taxon>
    </lineage>
</organism>
<gene>
    <name evidence="1" type="ORF">EZS28_048930</name>
</gene>
<protein>
    <submittedName>
        <fullName evidence="1">Uncharacterized protein</fullName>
    </submittedName>
</protein>
<evidence type="ECO:0000313" key="1">
    <source>
        <dbReference type="EMBL" id="KAA6355543.1"/>
    </source>
</evidence>